<dbReference type="Gene3D" id="1.10.1660.10">
    <property type="match status" value="1"/>
</dbReference>
<dbReference type="SMART" id="SM00422">
    <property type="entry name" value="HTH_MERR"/>
    <property type="match status" value="1"/>
</dbReference>
<accession>A0A5B1M292</accession>
<dbReference type="PANTHER" id="PTHR30204:SF58">
    <property type="entry name" value="HTH-TYPE TRANSCRIPTIONAL REGULATOR YFMP"/>
    <property type="match status" value="1"/>
</dbReference>
<name>A0A5B1M292_9ACTN</name>
<dbReference type="EMBL" id="VUJW01000006">
    <property type="protein sequence ID" value="KAA1426841.1"/>
    <property type="molecule type" value="Genomic_DNA"/>
</dbReference>
<dbReference type="InterPro" id="IPR009061">
    <property type="entry name" value="DNA-bd_dom_put_sf"/>
</dbReference>
<dbReference type="GO" id="GO:0003677">
    <property type="term" value="F:DNA binding"/>
    <property type="evidence" value="ECO:0007669"/>
    <property type="project" value="UniProtKB-KW"/>
</dbReference>
<evidence type="ECO:0000256" key="1">
    <source>
        <dbReference type="ARBA" id="ARBA00023125"/>
    </source>
</evidence>
<dbReference type="PROSITE" id="PS00552">
    <property type="entry name" value="HTH_MERR_1"/>
    <property type="match status" value="1"/>
</dbReference>
<reference evidence="3 4" key="2">
    <citation type="submission" date="2019-09" db="EMBL/GenBank/DDBJ databases">
        <authorList>
            <person name="Jin C."/>
        </authorList>
    </citation>
    <scope>NUCLEOTIDE SEQUENCE [LARGE SCALE GENOMIC DNA]</scope>
    <source>
        <strain evidence="3 4">BN140041</strain>
    </source>
</reference>
<dbReference type="PROSITE" id="PS50937">
    <property type="entry name" value="HTH_MERR_2"/>
    <property type="match status" value="1"/>
</dbReference>
<evidence type="ECO:0000313" key="4">
    <source>
        <dbReference type="Proteomes" id="UP000324351"/>
    </source>
</evidence>
<dbReference type="InterPro" id="IPR000551">
    <property type="entry name" value="MerR-type_HTH_dom"/>
</dbReference>
<dbReference type="GO" id="GO:0003700">
    <property type="term" value="F:DNA-binding transcription factor activity"/>
    <property type="evidence" value="ECO:0007669"/>
    <property type="project" value="InterPro"/>
</dbReference>
<gene>
    <name evidence="3" type="ORF">F0U47_12860</name>
</gene>
<comment type="caution">
    <text evidence="3">The sequence shown here is derived from an EMBL/GenBank/DDBJ whole genome shotgun (WGS) entry which is preliminary data.</text>
</comment>
<keyword evidence="1" id="KW-0238">DNA-binding</keyword>
<dbReference type="PRINTS" id="PR00040">
    <property type="entry name" value="HTHMERR"/>
</dbReference>
<dbReference type="AlphaFoldDB" id="A0A5B1M292"/>
<keyword evidence="4" id="KW-1185">Reference proteome</keyword>
<dbReference type="SUPFAM" id="SSF46955">
    <property type="entry name" value="Putative DNA-binding domain"/>
    <property type="match status" value="1"/>
</dbReference>
<feature type="domain" description="HTH merR-type" evidence="2">
    <location>
        <begin position="9"/>
        <end position="77"/>
    </location>
</feature>
<dbReference type="Pfam" id="PF13411">
    <property type="entry name" value="MerR_1"/>
    <property type="match status" value="1"/>
</dbReference>
<protein>
    <submittedName>
        <fullName evidence="3">MerR family transcriptional regulator</fullName>
    </submittedName>
</protein>
<evidence type="ECO:0000313" key="3">
    <source>
        <dbReference type="EMBL" id="KAA1426841.1"/>
    </source>
</evidence>
<dbReference type="InterPro" id="IPR047057">
    <property type="entry name" value="MerR_fam"/>
</dbReference>
<reference evidence="3 4" key="1">
    <citation type="submission" date="2019-09" db="EMBL/GenBank/DDBJ databases">
        <title>Nocardioides panacisoli sp. nov., isolated from the soil of a ginseng field.</title>
        <authorList>
            <person name="Cho C."/>
        </authorList>
    </citation>
    <scope>NUCLEOTIDE SEQUENCE [LARGE SCALE GENOMIC DNA]</scope>
    <source>
        <strain evidence="3 4">BN140041</strain>
    </source>
</reference>
<dbReference type="RefSeq" id="WP_149750871.1">
    <property type="nucleotide sequence ID" value="NZ_VUJW01000006.1"/>
</dbReference>
<dbReference type="PANTHER" id="PTHR30204">
    <property type="entry name" value="REDOX-CYCLING DRUG-SENSING TRANSCRIPTIONAL ACTIVATOR SOXR"/>
    <property type="match status" value="1"/>
</dbReference>
<dbReference type="Proteomes" id="UP000324351">
    <property type="component" value="Unassembled WGS sequence"/>
</dbReference>
<sequence length="108" mass="12049">MDLNRDHALFSISVASELTGVNPQMLRTYETRGLLAPQRTEGGTRRYSSQDLERVNKITTLLEAGLNLAGIEHVLRLEAETRRLRAEVDRLRDSAGGRRGADARRSSS</sequence>
<evidence type="ECO:0000259" key="2">
    <source>
        <dbReference type="PROSITE" id="PS50937"/>
    </source>
</evidence>
<organism evidence="3 4">
    <name type="scientific">Nocardioides antri</name>
    <dbReference type="NCBI Taxonomy" id="2607659"/>
    <lineage>
        <taxon>Bacteria</taxon>
        <taxon>Bacillati</taxon>
        <taxon>Actinomycetota</taxon>
        <taxon>Actinomycetes</taxon>
        <taxon>Propionibacteriales</taxon>
        <taxon>Nocardioidaceae</taxon>
        <taxon>Nocardioides</taxon>
    </lineage>
</organism>
<proteinExistence type="predicted"/>